<dbReference type="InterPro" id="IPR028082">
    <property type="entry name" value="Peripla_BP_I"/>
</dbReference>
<dbReference type="PANTHER" id="PTHR30036:SF8">
    <property type="entry name" value="ABC-TYPE SUGAR TRANSPORT SYSTEM PERIPLASMIC COMPONENT-LIKE PROTEIN"/>
    <property type="match status" value="1"/>
</dbReference>
<dbReference type="InterPro" id="IPR050555">
    <property type="entry name" value="Bact_Solute-Bind_Prot2"/>
</dbReference>
<keyword evidence="6" id="KW-1185">Reference proteome</keyword>
<comment type="similarity">
    <text evidence="2">Belongs to the bacterial solute-binding protein 2 family.</text>
</comment>
<dbReference type="SUPFAM" id="SSF53822">
    <property type="entry name" value="Periplasmic binding protein-like I"/>
    <property type="match status" value="1"/>
</dbReference>
<evidence type="ECO:0000256" key="3">
    <source>
        <dbReference type="SAM" id="SignalP"/>
    </source>
</evidence>
<gene>
    <name evidence="5" type="primary">lsrB_1</name>
    <name evidence="5" type="ORF">NCTC13093_00366</name>
</gene>
<evidence type="ECO:0000313" key="6">
    <source>
        <dbReference type="Proteomes" id="UP000250086"/>
    </source>
</evidence>
<evidence type="ECO:0000259" key="4">
    <source>
        <dbReference type="Pfam" id="PF13407"/>
    </source>
</evidence>
<dbReference type="RefSeq" id="WP_113743202.1">
    <property type="nucleotide sequence ID" value="NZ_UAPV01000001.1"/>
</dbReference>
<feature type="signal peptide" evidence="3">
    <location>
        <begin position="1"/>
        <end position="26"/>
    </location>
</feature>
<feature type="chain" id="PRO_5015855443" evidence="3">
    <location>
        <begin position="27"/>
        <end position="380"/>
    </location>
</feature>
<evidence type="ECO:0000256" key="2">
    <source>
        <dbReference type="ARBA" id="ARBA00007639"/>
    </source>
</evidence>
<dbReference type="Pfam" id="PF13407">
    <property type="entry name" value="Peripla_BP_4"/>
    <property type="match status" value="1"/>
</dbReference>
<proteinExistence type="inferred from homology"/>
<name>A0A2X0V548_9GAMM</name>
<reference evidence="5 6" key="1">
    <citation type="submission" date="2018-06" db="EMBL/GenBank/DDBJ databases">
        <authorList>
            <consortium name="Pathogen Informatics"/>
            <person name="Doyle S."/>
        </authorList>
    </citation>
    <scope>NUCLEOTIDE SEQUENCE [LARGE SCALE GENOMIC DNA]</scope>
    <source>
        <strain evidence="5 6">NCTC13093</strain>
    </source>
</reference>
<organism evidence="5 6">
    <name type="scientific">Anaerobiospirillum thomasii</name>
    <dbReference type="NCBI Taxonomy" id="179995"/>
    <lineage>
        <taxon>Bacteria</taxon>
        <taxon>Pseudomonadati</taxon>
        <taxon>Pseudomonadota</taxon>
        <taxon>Gammaproteobacteria</taxon>
        <taxon>Aeromonadales</taxon>
        <taxon>Succinivibrionaceae</taxon>
        <taxon>Anaerobiospirillum</taxon>
    </lineage>
</organism>
<dbReference type="Gene3D" id="3.40.50.2300">
    <property type="match status" value="2"/>
</dbReference>
<comment type="subcellular location">
    <subcellularLocation>
        <location evidence="1">Periplasm</location>
    </subcellularLocation>
</comment>
<protein>
    <submittedName>
        <fullName evidence="5">Autoinducer 2-binding protein lsrB</fullName>
    </submittedName>
</protein>
<evidence type="ECO:0000313" key="5">
    <source>
        <dbReference type="EMBL" id="SPT69003.1"/>
    </source>
</evidence>
<accession>A0A2X0V548</accession>
<dbReference type="GO" id="GO:0030246">
    <property type="term" value="F:carbohydrate binding"/>
    <property type="evidence" value="ECO:0007669"/>
    <property type="project" value="TreeGrafter"/>
</dbReference>
<keyword evidence="3" id="KW-0732">Signal</keyword>
<dbReference type="EMBL" id="UAPV01000001">
    <property type="protein sequence ID" value="SPT69003.1"/>
    <property type="molecule type" value="Genomic_DNA"/>
</dbReference>
<dbReference type="PANTHER" id="PTHR30036">
    <property type="entry name" value="D-XYLOSE-BINDING PERIPLASMIC PROTEIN"/>
    <property type="match status" value="1"/>
</dbReference>
<sequence>MKLKTLTAAILGVSLGFGSVSFTANAETVLFVGKMRQESFWNAMESGAAKAAADLGVELIIQGDPSGSESAAKQVQYIESGIDRGVDAIAIAAIDENTTDSALQEAMSSGIKIIGFDSDPGLDSRDYFVNQADPELLAKALIVDMVKAVEKLGCTKDKPGLVFMASTFPTTPNQNTWIEHIKAIYFTDYTIPYNEDGSINFDKGKAQTKSGKFTVRPEYAAMDLRVDPDNDIIYGGLDHATSKTQISNKLTANPETRGIMVLTTNAGAASYDSIMEKGLKGKAIFNGICVPSDSKSYLESGVMSTDILWQPYDLGYLVVNAAVAAMKGEIKDPFVSNLSGKAQVEGESVYDPNGHKVLGTEVFLGAPALFTKDSADKMKQ</sequence>
<dbReference type="GO" id="GO:0030288">
    <property type="term" value="C:outer membrane-bounded periplasmic space"/>
    <property type="evidence" value="ECO:0007669"/>
    <property type="project" value="TreeGrafter"/>
</dbReference>
<evidence type="ECO:0000256" key="1">
    <source>
        <dbReference type="ARBA" id="ARBA00004418"/>
    </source>
</evidence>
<feature type="domain" description="Periplasmic binding protein" evidence="4">
    <location>
        <begin position="31"/>
        <end position="329"/>
    </location>
</feature>
<dbReference type="InterPro" id="IPR025997">
    <property type="entry name" value="SBP_2_dom"/>
</dbReference>
<dbReference type="Proteomes" id="UP000250086">
    <property type="component" value="Unassembled WGS sequence"/>
</dbReference>
<dbReference type="AlphaFoldDB" id="A0A2X0V548"/>
<dbReference type="GO" id="GO:0055085">
    <property type="term" value="P:transmembrane transport"/>
    <property type="evidence" value="ECO:0007669"/>
    <property type="project" value="UniProtKB-ARBA"/>
</dbReference>